<gene>
    <name evidence="4" type="ORF">MARPO_0011s0198</name>
</gene>
<sequence length="1175" mass="132316">MFKSLKRSGEKVKERVDFKLSFHASRIPLAGWDKLVVSVIPLETRRVSYKTNRAACKNGSCHWTDNVIETTKLLKDTKTHEYEEKPYKFIVSTGSSRSGVLGEAVVNVAEYTQSNNPSQISLTLKNCNYGSILHVTITCLTPRLDGGLERARAPEVNELVIEDGEDVSGSDEDDMEDSDQSGNITTGSATSNNSAPTSKQRSSFSKDKSGARLSIDPLEPSTPKQNGNGRAFSSDNVSSPTSSLNSSGRHDKERDRAAGRTLTSQDSNNSSTSLPPAYGRGSSHANGTASGTTVPHSTRSNNDRDWATQRSFGSRAASENGSRAGSQRDLGGREALQADLAAAETTIEELRTETVSAQILNRKLTMEVENMKQLLNTHKRHGAESDMEMTTLIAERDRLKMELEQKRSSKMAFEERETGEGNARWKVEDAQQTIRELTDEVRYQKDLNVSLSAQVRKTQDSNLELVLAIKDVEEALEETRLELETLKTAKHKLEEDLQQEQEWKVKFHSLQEKNAGNTPPSSKDGYEVRIKGLEKMVERLTQDVEDLELEVKELTNENMELRENLISSTRMVPDTQLKDSSPAADTTSLELLVVELKSKLAASEDNQRSMLARNEAYVVDTERSLAELLLTNEILQQHLKESRDEAEQARRQAEDANLRSVSLQSSGDMASRSNAELERSLADVRAALASREQELVLLEESSSRAEEERSTALEKAAGLEDEMMRLEGEIRTIIDGKALAEDRCSILQREKEELVHSLEEARNKVEETKDVFGRSASQLSKIRSLEEDIIELDRKKLELEKTVREVFENELLSKSRIQDLELEVSAGKEEISALNLVIHNFDERFLKLERELFNADTEKSDLRKLIEAGEDREKLLKDQVSTLQEEVSLTKGRLEALSASRRSQDSPTARNDGNPSYFQRSLSRSNSMLNSSPSREAKELHELRGKVAVLEGLIKKKTMDLDAAKRDYSSKESDLYNKIELLQMANDQLIQGGPDLGMDQLQMELQRLQNQNSILARRERELVSQLSTQEVLHKEVQRLQEVLCSVNENEQLETRFNRFKETAKFGNLMDKVIALDNELSEQIETNAMYKEQLRSAFEKQQNVESAALNNYGGVDEIITNLVRYKGYSSKLEGDVKDLRERYATMSLRYAEVEAQREELVMTVRNLRNGKNGKKV</sequence>
<keyword evidence="1" id="KW-0175">Coiled coil</keyword>
<feature type="compositionally biased region" description="Polar residues" evidence="2">
    <location>
        <begin position="905"/>
        <end position="919"/>
    </location>
</feature>
<dbReference type="EMBL" id="KZ772683">
    <property type="protein sequence ID" value="PTQ46543.1"/>
    <property type="molecule type" value="Genomic_DNA"/>
</dbReference>
<feature type="compositionally biased region" description="Acidic residues" evidence="2">
    <location>
        <begin position="160"/>
        <end position="179"/>
    </location>
</feature>
<feature type="domain" description="C2 NT-type" evidence="3">
    <location>
        <begin position="6"/>
        <end position="141"/>
    </location>
</feature>
<dbReference type="Pfam" id="PF10358">
    <property type="entry name" value="NT-C2"/>
    <property type="match status" value="1"/>
</dbReference>
<dbReference type="AlphaFoldDB" id="A0A2R6XKC0"/>
<accession>A0A2R6XKC0</accession>
<name>A0A2R6XKC0_MARPO</name>
<feature type="compositionally biased region" description="Low complexity" evidence="2">
    <location>
        <begin position="233"/>
        <end position="247"/>
    </location>
</feature>
<protein>
    <recommendedName>
        <fullName evidence="3">C2 NT-type domain-containing protein</fullName>
    </recommendedName>
</protein>
<feature type="compositionally biased region" description="Polar residues" evidence="2">
    <location>
        <begin position="308"/>
        <end position="325"/>
    </location>
</feature>
<reference evidence="5" key="1">
    <citation type="journal article" date="2017" name="Cell">
        <title>Insights into land plant evolution garnered from the Marchantia polymorpha genome.</title>
        <authorList>
            <person name="Bowman J.L."/>
            <person name="Kohchi T."/>
            <person name="Yamato K.T."/>
            <person name="Jenkins J."/>
            <person name="Shu S."/>
            <person name="Ishizaki K."/>
            <person name="Yamaoka S."/>
            <person name="Nishihama R."/>
            <person name="Nakamura Y."/>
            <person name="Berger F."/>
            <person name="Adam C."/>
            <person name="Aki S.S."/>
            <person name="Althoff F."/>
            <person name="Araki T."/>
            <person name="Arteaga-Vazquez M.A."/>
            <person name="Balasubrmanian S."/>
            <person name="Barry K."/>
            <person name="Bauer D."/>
            <person name="Boehm C.R."/>
            <person name="Briginshaw L."/>
            <person name="Caballero-Perez J."/>
            <person name="Catarino B."/>
            <person name="Chen F."/>
            <person name="Chiyoda S."/>
            <person name="Chovatia M."/>
            <person name="Davies K.M."/>
            <person name="Delmans M."/>
            <person name="Demura T."/>
            <person name="Dierschke T."/>
            <person name="Dolan L."/>
            <person name="Dorantes-Acosta A.E."/>
            <person name="Eklund D.M."/>
            <person name="Florent S.N."/>
            <person name="Flores-Sandoval E."/>
            <person name="Fujiyama A."/>
            <person name="Fukuzawa H."/>
            <person name="Galik B."/>
            <person name="Grimanelli D."/>
            <person name="Grimwood J."/>
            <person name="Grossniklaus U."/>
            <person name="Hamada T."/>
            <person name="Haseloff J."/>
            <person name="Hetherington A.J."/>
            <person name="Higo A."/>
            <person name="Hirakawa Y."/>
            <person name="Hundley H.N."/>
            <person name="Ikeda Y."/>
            <person name="Inoue K."/>
            <person name="Inoue S.I."/>
            <person name="Ishida S."/>
            <person name="Jia Q."/>
            <person name="Kakita M."/>
            <person name="Kanazawa T."/>
            <person name="Kawai Y."/>
            <person name="Kawashima T."/>
            <person name="Kennedy M."/>
            <person name="Kinose K."/>
            <person name="Kinoshita T."/>
            <person name="Kohara Y."/>
            <person name="Koide E."/>
            <person name="Komatsu K."/>
            <person name="Kopischke S."/>
            <person name="Kubo M."/>
            <person name="Kyozuka J."/>
            <person name="Lagercrantz U."/>
            <person name="Lin S.S."/>
            <person name="Lindquist E."/>
            <person name="Lipzen A.M."/>
            <person name="Lu C.W."/>
            <person name="De Luna E."/>
            <person name="Martienssen R.A."/>
            <person name="Minamino N."/>
            <person name="Mizutani M."/>
            <person name="Mizutani M."/>
            <person name="Mochizuki N."/>
            <person name="Monte I."/>
            <person name="Mosher R."/>
            <person name="Nagasaki H."/>
            <person name="Nakagami H."/>
            <person name="Naramoto S."/>
            <person name="Nishitani K."/>
            <person name="Ohtani M."/>
            <person name="Okamoto T."/>
            <person name="Okumura M."/>
            <person name="Phillips J."/>
            <person name="Pollak B."/>
            <person name="Reinders A."/>
            <person name="Rovekamp M."/>
            <person name="Sano R."/>
            <person name="Sawa S."/>
            <person name="Schmid M.W."/>
            <person name="Shirakawa M."/>
            <person name="Solano R."/>
            <person name="Spunde A."/>
            <person name="Suetsugu N."/>
            <person name="Sugano S."/>
            <person name="Sugiyama A."/>
            <person name="Sun R."/>
            <person name="Suzuki Y."/>
            <person name="Takenaka M."/>
            <person name="Takezawa D."/>
            <person name="Tomogane H."/>
            <person name="Tsuzuki M."/>
            <person name="Ueda T."/>
            <person name="Umeda M."/>
            <person name="Ward J.M."/>
            <person name="Watanabe Y."/>
            <person name="Yazaki K."/>
            <person name="Yokoyama R."/>
            <person name="Yoshitake Y."/>
            <person name="Yotsui I."/>
            <person name="Zachgo S."/>
            <person name="Schmutz J."/>
        </authorList>
    </citation>
    <scope>NUCLEOTIDE SEQUENCE [LARGE SCALE GENOMIC DNA]</scope>
    <source>
        <strain evidence="5">Tak-1</strain>
    </source>
</reference>
<evidence type="ECO:0000256" key="1">
    <source>
        <dbReference type="SAM" id="Coils"/>
    </source>
</evidence>
<dbReference type="InterPro" id="IPR019448">
    <property type="entry name" value="NT-C2"/>
</dbReference>
<evidence type="ECO:0000256" key="2">
    <source>
        <dbReference type="SAM" id="MobiDB-lite"/>
    </source>
</evidence>
<dbReference type="PANTHER" id="PTHR47270">
    <property type="entry name" value="PROTEIN MLP1-LIKE"/>
    <property type="match status" value="1"/>
</dbReference>
<proteinExistence type="predicted"/>
<feature type="compositionally biased region" description="Basic and acidic residues" evidence="2">
    <location>
        <begin position="641"/>
        <end position="657"/>
    </location>
</feature>
<evidence type="ECO:0000313" key="4">
    <source>
        <dbReference type="EMBL" id="PTQ46543.1"/>
    </source>
</evidence>
<feature type="region of interest" description="Disordered" evidence="2">
    <location>
        <begin position="641"/>
        <end position="674"/>
    </location>
</feature>
<evidence type="ECO:0000313" key="5">
    <source>
        <dbReference type="Proteomes" id="UP000244005"/>
    </source>
</evidence>
<feature type="compositionally biased region" description="Polar residues" evidence="2">
    <location>
        <begin position="261"/>
        <end position="274"/>
    </location>
</feature>
<dbReference type="Gramene" id="Mp4g12160.1">
    <property type="protein sequence ID" value="Mp4g12160.1.cds"/>
    <property type="gene ID" value="Mp4g12160"/>
</dbReference>
<feature type="compositionally biased region" description="Basic and acidic residues" evidence="2">
    <location>
        <begin position="248"/>
        <end position="258"/>
    </location>
</feature>
<feature type="coiled-coil region" evidence="1">
    <location>
        <begin position="998"/>
        <end position="1025"/>
    </location>
</feature>
<dbReference type="Proteomes" id="UP000244005">
    <property type="component" value="Unassembled WGS sequence"/>
</dbReference>
<dbReference type="PROSITE" id="PS51840">
    <property type="entry name" value="C2_NT"/>
    <property type="match status" value="1"/>
</dbReference>
<dbReference type="PANTHER" id="PTHR47270:SF3">
    <property type="entry name" value="HYPOTETICAL PROTEIN"/>
    <property type="match status" value="1"/>
</dbReference>
<feature type="compositionally biased region" description="Low complexity" evidence="2">
    <location>
        <begin position="920"/>
        <end position="934"/>
    </location>
</feature>
<feature type="compositionally biased region" description="Polar residues" evidence="2">
    <location>
        <begin position="183"/>
        <end position="203"/>
    </location>
</feature>
<feature type="coiled-coil region" evidence="1">
    <location>
        <begin position="333"/>
        <end position="571"/>
    </location>
</feature>
<evidence type="ECO:0000259" key="3">
    <source>
        <dbReference type="PROSITE" id="PS51840"/>
    </source>
</evidence>
<keyword evidence="5" id="KW-1185">Reference proteome</keyword>
<feature type="compositionally biased region" description="Polar residues" evidence="2">
    <location>
        <begin position="283"/>
        <end position="300"/>
    </location>
</feature>
<feature type="coiled-coil region" evidence="1">
    <location>
        <begin position="1135"/>
        <end position="1169"/>
    </location>
</feature>
<dbReference type="OrthoDB" id="2018427at2759"/>
<organism evidence="4 5">
    <name type="scientific">Marchantia polymorpha</name>
    <name type="common">Common liverwort</name>
    <name type="synonym">Marchantia aquatica</name>
    <dbReference type="NCBI Taxonomy" id="3197"/>
    <lineage>
        <taxon>Eukaryota</taxon>
        <taxon>Viridiplantae</taxon>
        <taxon>Streptophyta</taxon>
        <taxon>Embryophyta</taxon>
        <taxon>Marchantiophyta</taxon>
        <taxon>Marchantiopsida</taxon>
        <taxon>Marchantiidae</taxon>
        <taxon>Marchantiales</taxon>
        <taxon>Marchantiaceae</taxon>
        <taxon>Marchantia</taxon>
    </lineage>
</organism>
<feature type="region of interest" description="Disordered" evidence="2">
    <location>
        <begin position="895"/>
        <end position="940"/>
    </location>
</feature>
<feature type="compositionally biased region" description="Polar residues" evidence="2">
    <location>
        <begin position="659"/>
        <end position="674"/>
    </location>
</feature>
<feature type="region of interest" description="Disordered" evidence="2">
    <location>
        <begin position="155"/>
        <end position="331"/>
    </location>
</feature>